<keyword evidence="4" id="KW-1185">Reference proteome</keyword>
<name>A0ABD2PQK7_9PLAT</name>
<sequence length="188" mass="21029">MWLYGVLGATALLFLVILGVLTVKHKRRTKERKREQHPGSQSKTSLGKELFNNKIISTADIDAAICLGDTDLPSGAGKKKKEHRKAVHKRSSSKVDSLGKGSELRPSLQLAEVEEPIENRKSSITFESPDTRFSREQLNDNDKIIKFPIPNSSGIMSQKLFSSLMGYGIETKERVFLNEQNEQTLVMS</sequence>
<evidence type="ECO:0000256" key="1">
    <source>
        <dbReference type="SAM" id="MobiDB-lite"/>
    </source>
</evidence>
<comment type="caution">
    <text evidence="3">The sequence shown here is derived from an EMBL/GenBank/DDBJ whole genome shotgun (WGS) entry which is preliminary data.</text>
</comment>
<dbReference type="AlphaFoldDB" id="A0ABD2PQK7"/>
<keyword evidence="2" id="KW-0812">Transmembrane</keyword>
<protein>
    <submittedName>
        <fullName evidence="3">Uncharacterized protein</fullName>
    </submittedName>
</protein>
<keyword evidence="2" id="KW-1133">Transmembrane helix</keyword>
<evidence type="ECO:0000313" key="4">
    <source>
        <dbReference type="Proteomes" id="UP001626550"/>
    </source>
</evidence>
<proteinExistence type="predicted"/>
<keyword evidence="2" id="KW-0472">Membrane</keyword>
<feature type="region of interest" description="Disordered" evidence="1">
    <location>
        <begin position="74"/>
        <end position="103"/>
    </location>
</feature>
<dbReference type="EMBL" id="JBJKFK010003549">
    <property type="protein sequence ID" value="KAL3309780.1"/>
    <property type="molecule type" value="Genomic_DNA"/>
</dbReference>
<evidence type="ECO:0000256" key="2">
    <source>
        <dbReference type="SAM" id="Phobius"/>
    </source>
</evidence>
<gene>
    <name evidence="3" type="ORF">Ciccas_011670</name>
</gene>
<feature type="region of interest" description="Disordered" evidence="1">
    <location>
        <begin position="27"/>
        <end position="47"/>
    </location>
</feature>
<dbReference type="Proteomes" id="UP001626550">
    <property type="component" value="Unassembled WGS sequence"/>
</dbReference>
<organism evidence="3 4">
    <name type="scientific">Cichlidogyrus casuarinus</name>
    <dbReference type="NCBI Taxonomy" id="1844966"/>
    <lineage>
        <taxon>Eukaryota</taxon>
        <taxon>Metazoa</taxon>
        <taxon>Spiralia</taxon>
        <taxon>Lophotrochozoa</taxon>
        <taxon>Platyhelminthes</taxon>
        <taxon>Monogenea</taxon>
        <taxon>Monopisthocotylea</taxon>
        <taxon>Dactylogyridea</taxon>
        <taxon>Ancyrocephalidae</taxon>
        <taxon>Cichlidogyrus</taxon>
    </lineage>
</organism>
<reference evidence="3 4" key="1">
    <citation type="submission" date="2024-11" db="EMBL/GenBank/DDBJ databases">
        <title>Adaptive evolution of stress response genes in parasites aligns with host niche diversity.</title>
        <authorList>
            <person name="Hahn C."/>
            <person name="Resl P."/>
        </authorList>
    </citation>
    <scope>NUCLEOTIDE SEQUENCE [LARGE SCALE GENOMIC DNA]</scope>
    <source>
        <strain evidence="3">EGGRZ-B1_66</strain>
        <tissue evidence="3">Body</tissue>
    </source>
</reference>
<feature type="transmembrane region" description="Helical" evidence="2">
    <location>
        <begin position="6"/>
        <end position="23"/>
    </location>
</feature>
<feature type="compositionally biased region" description="Basic residues" evidence="1">
    <location>
        <begin position="77"/>
        <end position="92"/>
    </location>
</feature>
<accession>A0ABD2PQK7</accession>
<evidence type="ECO:0000313" key="3">
    <source>
        <dbReference type="EMBL" id="KAL3309780.1"/>
    </source>
</evidence>